<evidence type="ECO:0000256" key="2">
    <source>
        <dbReference type="ARBA" id="ARBA00022771"/>
    </source>
</evidence>
<sequence length="155" mass="17294">MNSSSETSVGGRGIPTKCVCGLGVTKFTSKSQDNPGRPFFRCISKRDPSSWKNKKDDHLFKWVEDVVYEEVEDVLPNLGIMANEIVKARSEVNEIVNELSASIQELKEDAMCSKMEIRKLKVLVKVSLVCVCLMTIVIAYQMFGKATETSFVLGH</sequence>
<dbReference type="AlphaFoldDB" id="A0A7G2FAQ3"/>
<gene>
    <name evidence="8" type="ORF">AT9943_LOCUS20218</name>
</gene>
<keyword evidence="1" id="KW-0479">Metal-binding</keyword>
<evidence type="ECO:0000313" key="9">
    <source>
        <dbReference type="Proteomes" id="UP000516314"/>
    </source>
</evidence>
<dbReference type="InterPro" id="IPR010666">
    <property type="entry name" value="Znf_GRF"/>
</dbReference>
<protein>
    <submittedName>
        <fullName evidence="8">(thale cress) hypothetical protein</fullName>
    </submittedName>
</protein>
<proteinExistence type="predicted"/>
<keyword evidence="6" id="KW-0472">Membrane</keyword>
<evidence type="ECO:0000259" key="7">
    <source>
        <dbReference type="PROSITE" id="PS51999"/>
    </source>
</evidence>
<evidence type="ECO:0000256" key="4">
    <source>
        <dbReference type="PROSITE-ProRule" id="PRU01343"/>
    </source>
</evidence>
<dbReference type="PROSITE" id="PS51999">
    <property type="entry name" value="ZF_GRF"/>
    <property type="match status" value="1"/>
</dbReference>
<evidence type="ECO:0000256" key="5">
    <source>
        <dbReference type="SAM" id="Coils"/>
    </source>
</evidence>
<dbReference type="Proteomes" id="UP000516314">
    <property type="component" value="Chromosome 5"/>
</dbReference>
<organism evidence="8 9">
    <name type="scientific">Arabidopsis thaliana</name>
    <name type="common">Mouse-ear cress</name>
    <dbReference type="NCBI Taxonomy" id="3702"/>
    <lineage>
        <taxon>Eukaryota</taxon>
        <taxon>Viridiplantae</taxon>
        <taxon>Streptophyta</taxon>
        <taxon>Embryophyta</taxon>
        <taxon>Tracheophyta</taxon>
        <taxon>Spermatophyta</taxon>
        <taxon>Magnoliopsida</taxon>
        <taxon>eudicotyledons</taxon>
        <taxon>Gunneridae</taxon>
        <taxon>Pentapetalae</taxon>
        <taxon>rosids</taxon>
        <taxon>malvids</taxon>
        <taxon>Brassicales</taxon>
        <taxon>Brassicaceae</taxon>
        <taxon>Camelineae</taxon>
        <taxon>Arabidopsis</taxon>
    </lineage>
</organism>
<keyword evidence="2 4" id="KW-0863">Zinc-finger</keyword>
<accession>A0A7G2FAQ3</accession>
<evidence type="ECO:0000256" key="6">
    <source>
        <dbReference type="SAM" id="Phobius"/>
    </source>
</evidence>
<name>A0A7G2FAQ3_ARATH</name>
<evidence type="ECO:0000256" key="3">
    <source>
        <dbReference type="ARBA" id="ARBA00022833"/>
    </source>
</evidence>
<dbReference type="GO" id="GO:0008270">
    <property type="term" value="F:zinc ion binding"/>
    <property type="evidence" value="ECO:0007669"/>
    <property type="project" value="UniProtKB-KW"/>
</dbReference>
<keyword evidence="5" id="KW-0175">Coiled coil</keyword>
<dbReference type="EMBL" id="LR881470">
    <property type="protein sequence ID" value="CAD5332831.1"/>
    <property type="molecule type" value="Genomic_DNA"/>
</dbReference>
<keyword evidence="3" id="KW-0862">Zinc</keyword>
<keyword evidence="6" id="KW-0812">Transmembrane</keyword>
<dbReference type="PANTHER" id="PTHR33248">
    <property type="entry name" value="ZINC ION-BINDING PROTEIN"/>
    <property type="match status" value="1"/>
</dbReference>
<feature type="transmembrane region" description="Helical" evidence="6">
    <location>
        <begin position="122"/>
        <end position="143"/>
    </location>
</feature>
<evidence type="ECO:0000313" key="8">
    <source>
        <dbReference type="EMBL" id="CAD5332831.1"/>
    </source>
</evidence>
<evidence type="ECO:0000256" key="1">
    <source>
        <dbReference type="ARBA" id="ARBA00022723"/>
    </source>
</evidence>
<feature type="domain" description="GRF-type" evidence="7">
    <location>
        <begin position="18"/>
        <end position="66"/>
    </location>
</feature>
<keyword evidence="6" id="KW-1133">Transmembrane helix</keyword>
<feature type="coiled-coil region" evidence="5">
    <location>
        <begin position="89"/>
        <end position="116"/>
    </location>
</feature>
<reference evidence="8 9" key="1">
    <citation type="submission" date="2020-09" db="EMBL/GenBank/DDBJ databases">
        <authorList>
            <person name="Ashkenazy H."/>
        </authorList>
    </citation>
    <scope>NUCLEOTIDE SEQUENCE [LARGE SCALE GENOMIC DNA]</scope>
    <source>
        <strain evidence="9">cv. Cdm-0</strain>
    </source>
</reference>